<dbReference type="AlphaFoldDB" id="R7Q3R2"/>
<sequence>MSFLRCCIGGDSRPPPEQIRPVGASAPPSRRGHARPPPIPQPGHTPAQDVSSKLKLPNEVFFDPTKPDGQLSSVTDPPNSARDFSEMNKKKDPKERSRPGRQHRETRKDAAADDKADLNAPDNNGLTRGQNFMKVEKWLRNASMYQQIDITPGPITNIEDTPPQISDAADPPSEKDRLPPQSKSKEHQPHKTAIR</sequence>
<protein>
    <submittedName>
        <fullName evidence="2">Uncharacterized protein</fullName>
    </submittedName>
</protein>
<feature type="compositionally biased region" description="Basic and acidic residues" evidence="1">
    <location>
        <begin position="172"/>
        <end position="189"/>
    </location>
</feature>
<feature type="compositionally biased region" description="Basic and acidic residues" evidence="1">
    <location>
        <begin position="83"/>
        <end position="117"/>
    </location>
</feature>
<dbReference type="RefSeq" id="XP_005712153.1">
    <property type="nucleotide sequence ID" value="XM_005712096.1"/>
</dbReference>
<dbReference type="Proteomes" id="UP000012073">
    <property type="component" value="Unassembled WGS sequence"/>
</dbReference>
<evidence type="ECO:0000256" key="1">
    <source>
        <dbReference type="SAM" id="MobiDB-lite"/>
    </source>
</evidence>
<feature type="region of interest" description="Disordered" evidence="1">
    <location>
        <begin position="1"/>
        <end position="130"/>
    </location>
</feature>
<reference evidence="3" key="1">
    <citation type="journal article" date="2013" name="Proc. Natl. Acad. Sci. U.S.A.">
        <title>Genome structure and metabolic features in the red seaweed Chondrus crispus shed light on evolution of the Archaeplastida.</title>
        <authorList>
            <person name="Collen J."/>
            <person name="Porcel B."/>
            <person name="Carre W."/>
            <person name="Ball S.G."/>
            <person name="Chaparro C."/>
            <person name="Tonon T."/>
            <person name="Barbeyron T."/>
            <person name="Michel G."/>
            <person name="Noel B."/>
            <person name="Valentin K."/>
            <person name="Elias M."/>
            <person name="Artiguenave F."/>
            <person name="Arun A."/>
            <person name="Aury J.M."/>
            <person name="Barbosa-Neto J.F."/>
            <person name="Bothwell J.H."/>
            <person name="Bouget F.Y."/>
            <person name="Brillet L."/>
            <person name="Cabello-Hurtado F."/>
            <person name="Capella-Gutierrez S."/>
            <person name="Charrier B."/>
            <person name="Cladiere L."/>
            <person name="Cock J.M."/>
            <person name="Coelho S.M."/>
            <person name="Colleoni C."/>
            <person name="Czjzek M."/>
            <person name="Da Silva C."/>
            <person name="Delage L."/>
            <person name="Denoeud F."/>
            <person name="Deschamps P."/>
            <person name="Dittami S.M."/>
            <person name="Gabaldon T."/>
            <person name="Gachon C.M."/>
            <person name="Groisillier A."/>
            <person name="Herve C."/>
            <person name="Jabbari K."/>
            <person name="Katinka M."/>
            <person name="Kloareg B."/>
            <person name="Kowalczyk N."/>
            <person name="Labadie K."/>
            <person name="Leblanc C."/>
            <person name="Lopez P.J."/>
            <person name="McLachlan D.H."/>
            <person name="Meslet-Cladiere L."/>
            <person name="Moustafa A."/>
            <person name="Nehr Z."/>
            <person name="Nyvall Collen P."/>
            <person name="Panaud O."/>
            <person name="Partensky F."/>
            <person name="Poulain J."/>
            <person name="Rensing S.A."/>
            <person name="Rousvoal S."/>
            <person name="Samson G."/>
            <person name="Symeonidi A."/>
            <person name="Weissenbach J."/>
            <person name="Zambounis A."/>
            <person name="Wincker P."/>
            <person name="Boyen C."/>
        </authorList>
    </citation>
    <scope>NUCLEOTIDE SEQUENCE [LARGE SCALE GENOMIC DNA]</scope>
    <source>
        <strain evidence="3">cv. Stackhouse</strain>
    </source>
</reference>
<feature type="region of interest" description="Disordered" evidence="1">
    <location>
        <begin position="150"/>
        <end position="195"/>
    </location>
</feature>
<keyword evidence="3" id="KW-1185">Reference proteome</keyword>
<dbReference type="EMBL" id="HG001508">
    <property type="protein sequence ID" value="CDF32488.1"/>
    <property type="molecule type" value="Genomic_DNA"/>
</dbReference>
<evidence type="ECO:0000313" key="2">
    <source>
        <dbReference type="EMBL" id="CDF32488.1"/>
    </source>
</evidence>
<dbReference type="GeneID" id="17319880"/>
<evidence type="ECO:0000313" key="3">
    <source>
        <dbReference type="Proteomes" id="UP000012073"/>
    </source>
</evidence>
<dbReference type="KEGG" id="ccp:CHC_T00008187001"/>
<accession>R7Q3R2</accession>
<organism evidence="2 3">
    <name type="scientific">Chondrus crispus</name>
    <name type="common">Carrageen Irish moss</name>
    <name type="synonym">Polymorpha crispa</name>
    <dbReference type="NCBI Taxonomy" id="2769"/>
    <lineage>
        <taxon>Eukaryota</taxon>
        <taxon>Rhodophyta</taxon>
        <taxon>Florideophyceae</taxon>
        <taxon>Rhodymeniophycidae</taxon>
        <taxon>Gigartinales</taxon>
        <taxon>Gigartinaceae</taxon>
        <taxon>Chondrus</taxon>
    </lineage>
</organism>
<dbReference type="Gramene" id="CDF32488">
    <property type="protein sequence ID" value="CDF32488"/>
    <property type="gene ID" value="CHC_T00008187001"/>
</dbReference>
<dbReference type="OrthoDB" id="10483956at2759"/>
<gene>
    <name evidence="2" type="ORF">CHC_T00008187001</name>
</gene>
<proteinExistence type="predicted"/>
<name>R7Q3R2_CHOCR</name>